<accession>X1PXY6</accession>
<dbReference type="EMBL" id="BARW01002896">
    <property type="protein sequence ID" value="GAI61142.1"/>
    <property type="molecule type" value="Genomic_DNA"/>
</dbReference>
<dbReference type="GO" id="GO:0005856">
    <property type="term" value="C:cytoskeleton"/>
    <property type="evidence" value="ECO:0007669"/>
    <property type="project" value="UniProtKB-SubCell"/>
</dbReference>
<evidence type="ECO:0000259" key="3">
    <source>
        <dbReference type="Pfam" id="PF24656"/>
    </source>
</evidence>
<feature type="domain" description="CEP76/DRC7 peptidase-like" evidence="3">
    <location>
        <begin position="5"/>
        <end position="54"/>
    </location>
</feature>
<keyword evidence="2" id="KW-0963">Cytoplasm</keyword>
<evidence type="ECO:0000313" key="4">
    <source>
        <dbReference type="EMBL" id="GAI61142.1"/>
    </source>
</evidence>
<dbReference type="SUPFAM" id="SSF54001">
    <property type="entry name" value="Cysteine proteinases"/>
    <property type="match status" value="1"/>
</dbReference>
<evidence type="ECO:0000256" key="2">
    <source>
        <dbReference type="ARBA" id="ARBA00023212"/>
    </source>
</evidence>
<protein>
    <recommendedName>
        <fullName evidence="3">CEP76/DRC7 peptidase-like domain-containing protein</fullName>
    </recommendedName>
</protein>
<name>X1PXY6_9ZZZZ</name>
<sequence length="119" mass="13377">RDIGEFWQVPSETLVSKMGDCEDTSILLTSLLRCVGIDAYTAIGEYLGYGHAWTTQNSFIYETTYTRARPIADPQNYCPYCMFSESEVVEFWPGALDEVFDLDRDEATKLNLIAQALGG</sequence>
<evidence type="ECO:0000256" key="1">
    <source>
        <dbReference type="ARBA" id="ARBA00004245"/>
    </source>
</evidence>
<dbReference type="Pfam" id="PF24656">
    <property type="entry name" value="CEPT76_peptidase"/>
    <property type="match status" value="1"/>
</dbReference>
<reference evidence="4" key="1">
    <citation type="journal article" date="2014" name="Front. Microbiol.">
        <title>High frequency of phylogenetically diverse reductive dehalogenase-homologous genes in deep subseafloor sedimentary metagenomes.</title>
        <authorList>
            <person name="Kawai M."/>
            <person name="Futagami T."/>
            <person name="Toyoda A."/>
            <person name="Takaki Y."/>
            <person name="Nishi S."/>
            <person name="Hori S."/>
            <person name="Arai W."/>
            <person name="Tsubouchi T."/>
            <person name="Morono Y."/>
            <person name="Uchiyama I."/>
            <person name="Ito T."/>
            <person name="Fujiyama A."/>
            <person name="Inagaki F."/>
            <person name="Takami H."/>
        </authorList>
    </citation>
    <scope>NUCLEOTIDE SEQUENCE</scope>
    <source>
        <strain evidence="4">Expedition CK06-06</strain>
    </source>
</reference>
<comment type="subcellular location">
    <subcellularLocation>
        <location evidence="1">Cytoplasm</location>
        <location evidence="1">Cytoskeleton</location>
    </subcellularLocation>
</comment>
<feature type="non-terminal residue" evidence="4">
    <location>
        <position position="1"/>
    </location>
</feature>
<comment type="caution">
    <text evidence="4">The sequence shown here is derived from an EMBL/GenBank/DDBJ whole genome shotgun (WGS) entry which is preliminary data.</text>
</comment>
<proteinExistence type="predicted"/>
<dbReference type="InterPro" id="IPR056290">
    <property type="entry name" value="CEPT76/DRC7_peptidase-like_dom"/>
</dbReference>
<dbReference type="AlphaFoldDB" id="X1PXY6"/>
<keyword evidence="2" id="KW-0206">Cytoskeleton</keyword>
<gene>
    <name evidence="4" type="ORF">S12H4_07739</name>
</gene>
<dbReference type="Gene3D" id="3.10.620.30">
    <property type="match status" value="1"/>
</dbReference>
<dbReference type="InterPro" id="IPR038765">
    <property type="entry name" value="Papain-like_cys_pep_sf"/>
</dbReference>
<organism evidence="4">
    <name type="scientific">marine sediment metagenome</name>
    <dbReference type="NCBI Taxonomy" id="412755"/>
    <lineage>
        <taxon>unclassified sequences</taxon>
        <taxon>metagenomes</taxon>
        <taxon>ecological metagenomes</taxon>
    </lineage>
</organism>